<dbReference type="PROSITE" id="PS51257">
    <property type="entry name" value="PROKAR_LIPOPROTEIN"/>
    <property type="match status" value="1"/>
</dbReference>
<dbReference type="SMART" id="SM00635">
    <property type="entry name" value="BID_2"/>
    <property type="match status" value="2"/>
</dbReference>
<dbReference type="InterPro" id="IPR003343">
    <property type="entry name" value="Big_2"/>
</dbReference>
<sequence>MKRKTIVRLLIAVFSVSLMLQACSEGQETVDVTDVVINIKSVAMVKGETVQLRAVVKPSNATDPMIEWESVDEDVATVDNTGLVQAVGAGKTIIIARSSGLASECDVAVGDVPVDGLTLDKDVLELNLGETGALTATVTPEMAENYTVSWSSSNSKVATVDQNGMIMTLASGETVVKAECGEVLDSCYVYVMGEPQIGDYYYPDGRWYSTPITGQTPVAIIFYVGDPTEDDIALRNDHPECTNGLAVALFSEKSSVWQSKAAVYGKLISDWAKEDPEASQYIDVHQSKVGEHLNSIMGYNNTKVYELFNADPANAEWPVEAVSVIEEVREEIHLPENTSGWYIPSAKELSLMCSGEYDDNIGSMNESSLLSTPMIDNLSFLNSRIFQIPGAFLFSPDYYLSSTEADKVIQMYSTTYNQWHIKMTTGYVFNQAKTGSSQVIRPIFAF</sequence>
<evidence type="ECO:0000313" key="4">
    <source>
        <dbReference type="Proteomes" id="UP000824115"/>
    </source>
</evidence>
<reference evidence="3" key="2">
    <citation type="submission" date="2021-04" db="EMBL/GenBank/DDBJ databases">
        <authorList>
            <person name="Gilroy R."/>
        </authorList>
    </citation>
    <scope>NUCLEOTIDE SEQUENCE</scope>
    <source>
        <strain evidence="3">Gambia16-554</strain>
    </source>
</reference>
<evidence type="ECO:0000313" key="3">
    <source>
        <dbReference type="EMBL" id="HIZ86157.1"/>
    </source>
</evidence>
<dbReference type="Gene3D" id="2.60.40.1080">
    <property type="match status" value="2"/>
</dbReference>
<feature type="signal peptide" evidence="1">
    <location>
        <begin position="1"/>
        <end position="22"/>
    </location>
</feature>
<dbReference type="Proteomes" id="UP000824115">
    <property type="component" value="Unassembled WGS sequence"/>
</dbReference>
<gene>
    <name evidence="3" type="ORF">IAC04_06675</name>
</gene>
<dbReference type="Pfam" id="PF02368">
    <property type="entry name" value="Big_2"/>
    <property type="match status" value="2"/>
</dbReference>
<feature type="domain" description="BIG2" evidence="2">
    <location>
        <begin position="31"/>
        <end position="108"/>
    </location>
</feature>
<feature type="domain" description="BIG2" evidence="2">
    <location>
        <begin position="113"/>
        <end position="190"/>
    </location>
</feature>
<dbReference type="EMBL" id="DXAW01000114">
    <property type="protein sequence ID" value="HIZ86157.1"/>
    <property type="molecule type" value="Genomic_DNA"/>
</dbReference>
<dbReference type="AlphaFoldDB" id="A0A9D2GQ59"/>
<name>A0A9D2GQ59_9BACT</name>
<accession>A0A9D2GQ59</accession>
<organism evidence="3 4">
    <name type="scientific">Candidatus Coprenecus stercoravium</name>
    <dbReference type="NCBI Taxonomy" id="2840735"/>
    <lineage>
        <taxon>Bacteria</taxon>
        <taxon>Pseudomonadati</taxon>
        <taxon>Bacteroidota</taxon>
        <taxon>Bacteroidia</taxon>
        <taxon>Bacteroidales</taxon>
        <taxon>Rikenellaceae</taxon>
        <taxon>Rikenellaceae incertae sedis</taxon>
        <taxon>Candidatus Coprenecus</taxon>
    </lineage>
</organism>
<proteinExistence type="predicted"/>
<keyword evidence="1" id="KW-0732">Signal</keyword>
<dbReference type="InterPro" id="IPR008964">
    <property type="entry name" value="Invasin/intimin_cell_adhesion"/>
</dbReference>
<comment type="caution">
    <text evidence="3">The sequence shown here is derived from an EMBL/GenBank/DDBJ whole genome shotgun (WGS) entry which is preliminary data.</text>
</comment>
<evidence type="ECO:0000259" key="2">
    <source>
        <dbReference type="SMART" id="SM00635"/>
    </source>
</evidence>
<feature type="chain" id="PRO_5038372096" evidence="1">
    <location>
        <begin position="23"/>
        <end position="446"/>
    </location>
</feature>
<dbReference type="SUPFAM" id="SSF49373">
    <property type="entry name" value="Invasin/intimin cell-adhesion fragments"/>
    <property type="match status" value="2"/>
</dbReference>
<protein>
    <submittedName>
        <fullName evidence="3">Ig-like domain-containing protein</fullName>
    </submittedName>
</protein>
<reference evidence="3" key="1">
    <citation type="journal article" date="2021" name="PeerJ">
        <title>Extensive microbial diversity within the chicken gut microbiome revealed by metagenomics and culture.</title>
        <authorList>
            <person name="Gilroy R."/>
            <person name="Ravi A."/>
            <person name="Getino M."/>
            <person name="Pursley I."/>
            <person name="Horton D.L."/>
            <person name="Alikhan N.F."/>
            <person name="Baker D."/>
            <person name="Gharbi K."/>
            <person name="Hall N."/>
            <person name="Watson M."/>
            <person name="Adriaenssens E.M."/>
            <person name="Foster-Nyarko E."/>
            <person name="Jarju S."/>
            <person name="Secka A."/>
            <person name="Antonio M."/>
            <person name="Oren A."/>
            <person name="Chaudhuri R.R."/>
            <person name="La Ragione R."/>
            <person name="Hildebrand F."/>
            <person name="Pallen M.J."/>
        </authorList>
    </citation>
    <scope>NUCLEOTIDE SEQUENCE</scope>
    <source>
        <strain evidence="3">Gambia16-554</strain>
    </source>
</reference>
<evidence type="ECO:0000256" key="1">
    <source>
        <dbReference type="SAM" id="SignalP"/>
    </source>
</evidence>